<name>A0ABW1UFG9_9LACO</name>
<feature type="transmembrane region" description="Helical" evidence="7">
    <location>
        <begin position="269"/>
        <end position="288"/>
    </location>
</feature>
<dbReference type="Gene3D" id="1.20.1250.20">
    <property type="entry name" value="MFS general substrate transporter like domains"/>
    <property type="match status" value="1"/>
</dbReference>
<keyword evidence="10" id="KW-1185">Reference proteome</keyword>
<evidence type="ECO:0000256" key="3">
    <source>
        <dbReference type="ARBA" id="ARBA00022475"/>
    </source>
</evidence>
<proteinExistence type="predicted"/>
<evidence type="ECO:0000259" key="8">
    <source>
        <dbReference type="PROSITE" id="PS50850"/>
    </source>
</evidence>
<dbReference type="PANTHER" id="PTHR23513">
    <property type="entry name" value="INTEGRAL MEMBRANE EFFLUX PROTEIN-RELATED"/>
    <property type="match status" value="1"/>
</dbReference>
<evidence type="ECO:0000256" key="7">
    <source>
        <dbReference type="SAM" id="Phobius"/>
    </source>
</evidence>
<evidence type="ECO:0000256" key="5">
    <source>
        <dbReference type="ARBA" id="ARBA00022989"/>
    </source>
</evidence>
<feature type="transmembrane region" description="Helical" evidence="7">
    <location>
        <begin position="84"/>
        <end position="105"/>
    </location>
</feature>
<evidence type="ECO:0000256" key="4">
    <source>
        <dbReference type="ARBA" id="ARBA00022692"/>
    </source>
</evidence>
<keyword evidence="6 7" id="KW-0472">Membrane</keyword>
<evidence type="ECO:0000256" key="1">
    <source>
        <dbReference type="ARBA" id="ARBA00004651"/>
    </source>
</evidence>
<feature type="transmembrane region" description="Helical" evidence="7">
    <location>
        <begin position="231"/>
        <end position="249"/>
    </location>
</feature>
<evidence type="ECO:0000256" key="2">
    <source>
        <dbReference type="ARBA" id="ARBA00022448"/>
    </source>
</evidence>
<reference evidence="10" key="1">
    <citation type="journal article" date="2019" name="Int. J. Syst. Evol. Microbiol.">
        <title>The Global Catalogue of Microorganisms (GCM) 10K type strain sequencing project: providing services to taxonomists for standard genome sequencing and annotation.</title>
        <authorList>
            <consortium name="The Broad Institute Genomics Platform"/>
            <consortium name="The Broad Institute Genome Sequencing Center for Infectious Disease"/>
            <person name="Wu L."/>
            <person name="Ma J."/>
        </authorList>
    </citation>
    <scope>NUCLEOTIDE SEQUENCE [LARGE SCALE GENOMIC DNA]</scope>
    <source>
        <strain evidence="10">CCM 8934</strain>
    </source>
</reference>
<feature type="transmembrane region" description="Helical" evidence="7">
    <location>
        <begin position="188"/>
        <end position="210"/>
    </location>
</feature>
<protein>
    <submittedName>
        <fullName evidence="9">MFS transporter</fullName>
    </submittedName>
</protein>
<dbReference type="InterPro" id="IPR020846">
    <property type="entry name" value="MFS_dom"/>
</dbReference>
<keyword evidence="5 7" id="KW-1133">Transmembrane helix</keyword>
<feature type="transmembrane region" description="Helical" evidence="7">
    <location>
        <begin position="300"/>
        <end position="320"/>
    </location>
</feature>
<dbReference type="SUPFAM" id="SSF103473">
    <property type="entry name" value="MFS general substrate transporter"/>
    <property type="match status" value="1"/>
</dbReference>
<feature type="transmembrane region" description="Helical" evidence="7">
    <location>
        <begin position="54"/>
        <end position="72"/>
    </location>
</feature>
<dbReference type="PANTHER" id="PTHR23513:SF6">
    <property type="entry name" value="MAJOR FACILITATOR SUPERFAMILY ASSOCIATED DOMAIN-CONTAINING PROTEIN"/>
    <property type="match status" value="1"/>
</dbReference>
<dbReference type="PROSITE" id="PS50850">
    <property type="entry name" value="MFS"/>
    <property type="match status" value="1"/>
</dbReference>
<dbReference type="EMBL" id="JBHSSB010000004">
    <property type="protein sequence ID" value="MFC6293926.1"/>
    <property type="molecule type" value="Genomic_DNA"/>
</dbReference>
<comment type="subcellular location">
    <subcellularLocation>
        <location evidence="1">Cell membrane</location>
        <topology evidence="1">Multi-pass membrane protein</topology>
    </subcellularLocation>
</comment>
<keyword evidence="3" id="KW-1003">Cell membrane</keyword>
<comment type="caution">
    <text evidence="9">The sequence shown here is derived from an EMBL/GenBank/DDBJ whole genome shotgun (WGS) entry which is preliminary data.</text>
</comment>
<sequence>MPLLTRKTVIKMLTILKNHTLQTLASANCFATLGMSLFNIILLTYAKSFVQPKLFVSIVSIATIAPYALNVIMGDLADRTTAKATWLIGTKLGQALLYFGLALIINQQTVLSFTIVVTLNVLATLLGNYGGSLFNVIVQKRLVAADRQQAFGINQSVGTLMAPVGQSLGVLIIAVTHNYALAGVINGVTFLLAAACLFIGYPTIMTSVAASKQPSLNTIWQLAKRAIEQTTQLPAISFLGIIMLLNILAMSVDTVLNLYFITAAPKFGLPYATAILLTNLVFVVGSVLGGVSRRTWLDQLSFCQLTLLTTIAIGSVYLGLLLWPNINLILLTQFVTAFCTGKLDPKMYALFTATVTPNLTGTVLGLVSTTVTIGAPAGSIGLVLLYNLIGPQLAFTVAVGLAGIIMLWLWTANHLKYLKKRP</sequence>
<feature type="transmembrane region" description="Helical" evidence="7">
    <location>
        <begin position="111"/>
        <end position="138"/>
    </location>
</feature>
<evidence type="ECO:0000313" key="10">
    <source>
        <dbReference type="Proteomes" id="UP001596227"/>
    </source>
</evidence>
<feature type="transmembrane region" description="Helical" evidence="7">
    <location>
        <begin position="159"/>
        <end position="182"/>
    </location>
</feature>
<evidence type="ECO:0000256" key="6">
    <source>
        <dbReference type="ARBA" id="ARBA00023136"/>
    </source>
</evidence>
<keyword evidence="4 7" id="KW-0812">Transmembrane</keyword>
<organism evidence="9 10">
    <name type="scientific">Lactiplantibacillus daoliensis</name>
    <dbReference type="NCBI Taxonomy" id="2559916"/>
    <lineage>
        <taxon>Bacteria</taxon>
        <taxon>Bacillati</taxon>
        <taxon>Bacillota</taxon>
        <taxon>Bacilli</taxon>
        <taxon>Lactobacillales</taxon>
        <taxon>Lactobacillaceae</taxon>
        <taxon>Lactiplantibacillus</taxon>
    </lineage>
</organism>
<dbReference type="InterPro" id="IPR036259">
    <property type="entry name" value="MFS_trans_sf"/>
</dbReference>
<feature type="domain" description="Major facilitator superfamily (MFS) profile" evidence="8">
    <location>
        <begin position="232"/>
        <end position="422"/>
    </location>
</feature>
<dbReference type="Proteomes" id="UP001596227">
    <property type="component" value="Unassembled WGS sequence"/>
</dbReference>
<gene>
    <name evidence="9" type="ORF">ACFQH1_01575</name>
</gene>
<feature type="transmembrane region" description="Helical" evidence="7">
    <location>
        <begin position="392"/>
        <end position="411"/>
    </location>
</feature>
<accession>A0ABW1UFG9</accession>
<evidence type="ECO:0000313" key="9">
    <source>
        <dbReference type="EMBL" id="MFC6293926.1"/>
    </source>
</evidence>
<feature type="transmembrane region" description="Helical" evidence="7">
    <location>
        <begin position="21"/>
        <end position="42"/>
    </location>
</feature>
<keyword evidence="2" id="KW-0813">Transport</keyword>